<accession>J7L4L5</accession>
<dbReference type="Proteomes" id="UP000003779">
    <property type="component" value="Chromosome"/>
</dbReference>
<reference evidence="3" key="2">
    <citation type="submission" date="2012-08" db="EMBL/GenBank/DDBJ databases">
        <title>Whole-genome sequence of Nocardiopsis alba strain ATCC BAA-2165 associated with honeybees.</title>
        <authorList>
            <person name="Qiao J."/>
            <person name="Chen L."/>
            <person name="Li Y."/>
            <person name="Wang J."/>
            <person name="Zhang W."/>
            <person name="Chen S."/>
        </authorList>
    </citation>
    <scope>NUCLEOTIDE SEQUENCE [LARGE SCALE GENOMIC DNA]</scope>
    <source>
        <strain evidence="3">ATCC BAA-2165 / BE74</strain>
    </source>
</reference>
<feature type="compositionally biased region" description="Basic and acidic residues" evidence="1">
    <location>
        <begin position="116"/>
        <end position="141"/>
    </location>
</feature>
<organism evidence="2 3">
    <name type="scientific">Nocardiopsis alba (strain ATCC BAA-2165 / BE74)</name>
    <dbReference type="NCBI Taxonomy" id="1205910"/>
    <lineage>
        <taxon>Bacteria</taxon>
        <taxon>Bacillati</taxon>
        <taxon>Actinomycetota</taxon>
        <taxon>Actinomycetes</taxon>
        <taxon>Streptosporangiales</taxon>
        <taxon>Nocardiopsidaceae</taxon>
        <taxon>Nocardiopsis</taxon>
    </lineage>
</organism>
<evidence type="ECO:0000313" key="3">
    <source>
        <dbReference type="Proteomes" id="UP000003779"/>
    </source>
</evidence>
<feature type="compositionally biased region" description="Basic and acidic residues" evidence="1">
    <location>
        <begin position="33"/>
        <end position="57"/>
    </location>
</feature>
<feature type="compositionally biased region" description="Acidic residues" evidence="1">
    <location>
        <begin position="197"/>
        <end position="207"/>
    </location>
</feature>
<feature type="compositionally biased region" description="Basic and acidic residues" evidence="1">
    <location>
        <begin position="267"/>
        <end position="292"/>
    </location>
</feature>
<protein>
    <submittedName>
        <fullName evidence="2">Uncharacterized protein</fullName>
    </submittedName>
</protein>
<feature type="compositionally biased region" description="Basic and acidic residues" evidence="1">
    <location>
        <begin position="236"/>
        <end position="260"/>
    </location>
</feature>
<evidence type="ECO:0000256" key="1">
    <source>
        <dbReference type="SAM" id="MobiDB-lite"/>
    </source>
</evidence>
<feature type="compositionally biased region" description="Gly residues" evidence="1">
    <location>
        <begin position="326"/>
        <end position="336"/>
    </location>
</feature>
<proteinExistence type="predicted"/>
<feature type="region of interest" description="Disordered" evidence="1">
    <location>
        <begin position="1"/>
        <end position="336"/>
    </location>
</feature>
<name>J7L4L5_NOCAA</name>
<feature type="compositionally biased region" description="Basic and acidic residues" evidence="1">
    <location>
        <begin position="152"/>
        <end position="191"/>
    </location>
</feature>
<dbReference type="STRING" id="1205910.B005_0754"/>
<feature type="compositionally biased region" description="Basic and acidic residues" evidence="1">
    <location>
        <begin position="304"/>
        <end position="318"/>
    </location>
</feature>
<dbReference type="KEGG" id="nal:B005_0754"/>
<sequence length="336" mass="36055">MEERGSEHHRRGRQGGDDREAEQGAFPHALAEPAHRRAAQDDRDAVDPEQQAEHLRGDPVQVLVDEGGAGHVGEAAAVQKPHDEGVPQVAAVPEEGSHGAQAPAQSGGDAPFRGEGLGETRRHHQDDHHAQKCQRPEDAPPVREGQPQDTAAQDRRDHRGDRHDHHDQGEEAGERRPVEDVAHHGPREDHPGPGGEPLEETAQDQDEGSGGQRAQRGGQDEEDAADQEGTSPSARVADRTDDDLSHREPDQAGGEARLDLGRGGAEVGRDLREGRKVHVDVERAQHREHGEQEGQAQPVAPGRVTEHRSSSDAGERGRGPSTLPGGPRGVRGAGRT</sequence>
<reference evidence="2 3" key="1">
    <citation type="journal article" date="2012" name="J. Bacteriol.">
        <title>Whole-Genome Sequence of Nocardiopsis alba Strain ATCC BAA-2165, Associated with Honeybees.</title>
        <authorList>
            <person name="Qiao J."/>
            <person name="Chen L."/>
            <person name="Li Y."/>
            <person name="Wang J."/>
            <person name="Zhang W."/>
            <person name="Chen S."/>
        </authorList>
    </citation>
    <scope>NUCLEOTIDE SEQUENCE [LARGE SCALE GENOMIC DNA]</scope>
    <source>
        <strain evidence="3">ATCC BAA-2165 / BE74</strain>
    </source>
</reference>
<evidence type="ECO:0000313" key="2">
    <source>
        <dbReference type="EMBL" id="AFR07661.1"/>
    </source>
</evidence>
<dbReference type="HOGENOM" id="CLU_825929_0_0_11"/>
<gene>
    <name evidence="2" type="ordered locus">B005_0754</name>
</gene>
<dbReference type="AlphaFoldDB" id="J7L4L5"/>
<dbReference type="EMBL" id="CP003788">
    <property type="protein sequence ID" value="AFR07661.1"/>
    <property type="molecule type" value="Genomic_DNA"/>
</dbReference>